<dbReference type="GeneID" id="125313770"/>
<protein>
    <submittedName>
        <fullName evidence="19">Wall-associated receptor kinase 2-like isoform X1</fullName>
    </submittedName>
</protein>
<gene>
    <name evidence="19" type="primary">LOC125313770</name>
</gene>
<keyword evidence="3" id="KW-0597">Phosphoprotein</keyword>
<dbReference type="Pfam" id="PF07714">
    <property type="entry name" value="PK_Tyr_Ser-Thr"/>
    <property type="match status" value="1"/>
</dbReference>
<feature type="domain" description="Protein kinase" evidence="17">
    <location>
        <begin position="397"/>
        <end position="691"/>
    </location>
</feature>
<dbReference type="PROSITE" id="PS50011">
    <property type="entry name" value="PROTEIN_KINASE_DOM"/>
    <property type="match status" value="1"/>
</dbReference>
<dbReference type="Gene3D" id="1.10.510.10">
    <property type="entry name" value="Transferase(Phosphotransferase) domain 1"/>
    <property type="match status" value="1"/>
</dbReference>
<dbReference type="InterPro" id="IPR011009">
    <property type="entry name" value="Kinase-like_dom_sf"/>
</dbReference>
<keyword evidence="8" id="KW-0418">Kinase</keyword>
<feature type="signal peptide" evidence="16">
    <location>
        <begin position="1"/>
        <end position="21"/>
    </location>
</feature>
<reference evidence="18" key="1">
    <citation type="submission" date="2025-05" db="UniProtKB">
        <authorList>
            <consortium name="RefSeq"/>
        </authorList>
    </citation>
    <scope>NUCLEOTIDE SEQUENCE [LARGE SCALE GENOMIC DNA]</scope>
</reference>
<evidence type="ECO:0000256" key="15">
    <source>
        <dbReference type="SAM" id="Phobius"/>
    </source>
</evidence>
<evidence type="ECO:0000256" key="16">
    <source>
        <dbReference type="SAM" id="SignalP"/>
    </source>
</evidence>
<evidence type="ECO:0000256" key="9">
    <source>
        <dbReference type="ARBA" id="ARBA00022840"/>
    </source>
</evidence>
<keyword evidence="9 14" id="KW-0067">ATP-binding</keyword>
<name>A0ABM3GZT5_9MYRT</name>
<evidence type="ECO:0000256" key="2">
    <source>
        <dbReference type="ARBA" id="ARBA00022527"/>
    </source>
</evidence>
<keyword evidence="7 14" id="KW-0547">Nucleotide-binding</keyword>
<evidence type="ECO:0000259" key="17">
    <source>
        <dbReference type="PROSITE" id="PS50011"/>
    </source>
</evidence>
<dbReference type="PROSITE" id="PS01187">
    <property type="entry name" value="EGF_CA"/>
    <property type="match status" value="1"/>
</dbReference>
<evidence type="ECO:0000256" key="12">
    <source>
        <dbReference type="ARBA" id="ARBA00023157"/>
    </source>
</evidence>
<evidence type="ECO:0000256" key="7">
    <source>
        <dbReference type="ARBA" id="ARBA00022741"/>
    </source>
</evidence>
<dbReference type="InterPro" id="IPR000719">
    <property type="entry name" value="Prot_kinase_dom"/>
</dbReference>
<evidence type="ECO:0000313" key="18">
    <source>
        <dbReference type="Proteomes" id="UP000827889"/>
    </source>
</evidence>
<dbReference type="PANTHER" id="PTHR27005:SF315">
    <property type="entry name" value="PROTEIN KINASE DOMAIN-CONTAINING PROTEIN"/>
    <property type="match status" value="1"/>
</dbReference>
<feature type="binding site" evidence="14">
    <location>
        <position position="428"/>
    </location>
    <ligand>
        <name>ATP</name>
        <dbReference type="ChEBI" id="CHEBI:30616"/>
    </ligand>
</feature>
<keyword evidence="4" id="KW-0808">Transferase</keyword>
<evidence type="ECO:0000256" key="14">
    <source>
        <dbReference type="PROSITE-ProRule" id="PRU10141"/>
    </source>
</evidence>
<keyword evidence="13" id="KW-0325">Glycoprotein</keyword>
<evidence type="ECO:0000256" key="13">
    <source>
        <dbReference type="ARBA" id="ARBA00023180"/>
    </source>
</evidence>
<reference evidence="19" key="2">
    <citation type="submission" date="2025-08" db="UniProtKB">
        <authorList>
            <consortium name="RefSeq"/>
        </authorList>
    </citation>
    <scope>IDENTIFICATION</scope>
    <source>
        <tissue evidence="19">Leaf</tissue>
    </source>
</reference>
<comment type="subcellular location">
    <subcellularLocation>
        <location evidence="1">Membrane</location>
        <topology evidence="1">Single-pass type I membrane protein</topology>
    </subcellularLocation>
</comment>
<evidence type="ECO:0000313" key="19">
    <source>
        <dbReference type="RefSeq" id="XP_048129866.1"/>
    </source>
</evidence>
<evidence type="ECO:0000256" key="4">
    <source>
        <dbReference type="ARBA" id="ARBA00022679"/>
    </source>
</evidence>
<accession>A0ABM3GZT5</accession>
<organism evidence="18 19">
    <name type="scientific">Rhodamnia argentea</name>
    <dbReference type="NCBI Taxonomy" id="178133"/>
    <lineage>
        <taxon>Eukaryota</taxon>
        <taxon>Viridiplantae</taxon>
        <taxon>Streptophyta</taxon>
        <taxon>Embryophyta</taxon>
        <taxon>Tracheophyta</taxon>
        <taxon>Spermatophyta</taxon>
        <taxon>Magnoliopsida</taxon>
        <taxon>eudicotyledons</taxon>
        <taxon>Gunneridae</taxon>
        <taxon>Pentapetalae</taxon>
        <taxon>rosids</taxon>
        <taxon>malvids</taxon>
        <taxon>Myrtales</taxon>
        <taxon>Myrtaceae</taxon>
        <taxon>Myrtoideae</taxon>
        <taxon>Myrteae</taxon>
        <taxon>Australasian group</taxon>
        <taxon>Rhodamnia</taxon>
    </lineage>
</organism>
<dbReference type="RefSeq" id="XP_048129866.1">
    <property type="nucleotide sequence ID" value="XM_048273909.1"/>
</dbReference>
<dbReference type="Pfam" id="PF08488">
    <property type="entry name" value="WAK"/>
    <property type="match status" value="1"/>
</dbReference>
<keyword evidence="18" id="KW-1185">Reference proteome</keyword>
<dbReference type="InterPro" id="IPR017441">
    <property type="entry name" value="Protein_kinase_ATP_BS"/>
</dbReference>
<feature type="transmembrane region" description="Helical" evidence="15">
    <location>
        <begin position="337"/>
        <end position="360"/>
    </location>
</feature>
<dbReference type="InterPro" id="IPR045274">
    <property type="entry name" value="WAK-like"/>
</dbReference>
<dbReference type="InterPro" id="IPR025287">
    <property type="entry name" value="WAK_GUB"/>
</dbReference>
<dbReference type="PANTHER" id="PTHR27005">
    <property type="entry name" value="WALL-ASSOCIATED RECEPTOR KINASE-LIKE 21"/>
    <property type="match status" value="1"/>
</dbReference>
<dbReference type="InterPro" id="IPR013695">
    <property type="entry name" value="WAK"/>
</dbReference>
<keyword evidence="6 16" id="KW-0732">Signal</keyword>
<dbReference type="CDD" id="cd00054">
    <property type="entry name" value="EGF_CA"/>
    <property type="match status" value="1"/>
</dbReference>
<dbReference type="PROSITE" id="PS00107">
    <property type="entry name" value="PROTEIN_KINASE_ATP"/>
    <property type="match status" value="1"/>
</dbReference>
<dbReference type="Gene3D" id="3.30.200.20">
    <property type="entry name" value="Phosphorylase Kinase, domain 1"/>
    <property type="match status" value="1"/>
</dbReference>
<evidence type="ECO:0000256" key="10">
    <source>
        <dbReference type="ARBA" id="ARBA00022989"/>
    </source>
</evidence>
<dbReference type="Pfam" id="PF13947">
    <property type="entry name" value="GUB_WAK_bind"/>
    <property type="match status" value="1"/>
</dbReference>
<dbReference type="Gene3D" id="2.10.25.10">
    <property type="entry name" value="Laminin"/>
    <property type="match status" value="1"/>
</dbReference>
<keyword evidence="12" id="KW-1015">Disulfide bond</keyword>
<evidence type="ECO:0000256" key="3">
    <source>
        <dbReference type="ARBA" id="ARBA00022553"/>
    </source>
</evidence>
<keyword evidence="2" id="KW-0723">Serine/threonine-protein kinase</keyword>
<dbReference type="InterPro" id="IPR001245">
    <property type="entry name" value="Ser-Thr/Tyr_kinase_cat_dom"/>
</dbReference>
<sequence>MKVVHLLLLVAAAWWLQQAGAPTVPGDCLHACGGVSVPYPFGLEPQCASSVEFLLSCTTTTTTRGSHARLLLGNIPVRKISVGDSTMVVSLPILYDCYNESGQPANKSDSLAINLSSYPQYTLSDTRNNLTVLGCDTYALVSDKDRMFRTGCISYCSDRIDFSKETACSGLGCCQASIPKGLKTLRIRISSIDGHVSVSQFNPCGLAFVGDTKAFDLSNRTLPSFEDLGKSVDLVLDWMVGWNATCEQAKLNWSSYACGNNTDCENFGNGTGYRCFCRAGHGGNPYSRPGGCQDIDECKDPEKYPCHGKCQNRPGSYSCDGKHGDNEGSHHQNARPALIAAAIFVPVLCITVGASISITWKWRIRKINFRRNRGKHLKQQRVRIFTEAELAKATGNYDESNKLGEGSFGSVYRGRIAGDANTVLAVKKPKDVHKSLIKKEFQDELKAVMRTNRKNVVKLSGICLETRIPLLAYEYVPNGTLFQHLHQNASTILKSWKNRLRIAAEAALALAYMHSCAEPAIVHGNIKSANILMDENYSVKVSDFGTSVLISPEHIHIVATKIEGTLGYIDPEYLTTGKLTIKSDVYSFGVVLMELLTGKKPTSYITKSGEPISIIHCFVSSVKDKTLSDVINFEVSSVKDKTLSDVINFEAANEDEIKRVGMVAEIAVKRLHQSGAKRPAMQEVAQQLAGINPSSTDEEKNEEIEWKVDGETSHSVETSITDEGTSSCLFYLGMNSACSCI</sequence>
<keyword evidence="11 15" id="KW-0472">Membrane</keyword>
<dbReference type="Proteomes" id="UP000827889">
    <property type="component" value="Chromosome 2"/>
</dbReference>
<evidence type="ECO:0000256" key="5">
    <source>
        <dbReference type="ARBA" id="ARBA00022692"/>
    </source>
</evidence>
<evidence type="ECO:0000256" key="1">
    <source>
        <dbReference type="ARBA" id="ARBA00004479"/>
    </source>
</evidence>
<keyword evidence="5 15" id="KW-0812">Transmembrane</keyword>
<evidence type="ECO:0000256" key="11">
    <source>
        <dbReference type="ARBA" id="ARBA00023136"/>
    </source>
</evidence>
<feature type="chain" id="PRO_5045666528" evidence="16">
    <location>
        <begin position="22"/>
        <end position="741"/>
    </location>
</feature>
<proteinExistence type="predicted"/>
<evidence type="ECO:0000256" key="8">
    <source>
        <dbReference type="ARBA" id="ARBA00022777"/>
    </source>
</evidence>
<keyword evidence="10 15" id="KW-1133">Transmembrane helix</keyword>
<dbReference type="SUPFAM" id="SSF56112">
    <property type="entry name" value="Protein kinase-like (PK-like)"/>
    <property type="match status" value="1"/>
</dbReference>
<dbReference type="InterPro" id="IPR018097">
    <property type="entry name" value="EGF_Ca-bd_CS"/>
</dbReference>
<evidence type="ECO:0000256" key="6">
    <source>
        <dbReference type="ARBA" id="ARBA00022729"/>
    </source>
</evidence>